<evidence type="ECO:0000313" key="4">
    <source>
        <dbReference type="Proteomes" id="UP000320216"/>
    </source>
</evidence>
<gene>
    <name evidence="3" type="ORF">FPZ11_17350</name>
</gene>
<evidence type="ECO:0000256" key="2">
    <source>
        <dbReference type="SAM" id="Phobius"/>
    </source>
</evidence>
<accession>A0A5B8M7B6</accession>
<dbReference type="Proteomes" id="UP000320216">
    <property type="component" value="Chromosome"/>
</dbReference>
<dbReference type="AlphaFoldDB" id="A0A5B8M7B6"/>
<reference evidence="3 4" key="1">
    <citation type="submission" date="2019-07" db="EMBL/GenBank/DDBJ databases">
        <title>Full genome sequence of Humibacter sp. WJ7-1.</title>
        <authorList>
            <person name="Im W.-T."/>
        </authorList>
    </citation>
    <scope>NUCLEOTIDE SEQUENCE [LARGE SCALE GENOMIC DNA]</scope>
    <source>
        <strain evidence="3 4">WJ7-1</strain>
    </source>
</reference>
<feature type="compositionally biased region" description="Low complexity" evidence="1">
    <location>
        <begin position="286"/>
        <end position="296"/>
    </location>
</feature>
<keyword evidence="4" id="KW-1185">Reference proteome</keyword>
<keyword evidence="2" id="KW-0472">Membrane</keyword>
<dbReference type="OrthoDB" id="5066941at2"/>
<protein>
    <submittedName>
        <fullName evidence="3">Uncharacterized protein</fullName>
    </submittedName>
</protein>
<dbReference type="RefSeq" id="WP_146322290.1">
    <property type="nucleotide sequence ID" value="NZ_CP042305.1"/>
</dbReference>
<keyword evidence="2" id="KW-1133">Transmembrane helix</keyword>
<organism evidence="3 4">
    <name type="scientific">Humibacter ginsenosidimutans</name>
    <dbReference type="NCBI Taxonomy" id="2599293"/>
    <lineage>
        <taxon>Bacteria</taxon>
        <taxon>Bacillati</taxon>
        <taxon>Actinomycetota</taxon>
        <taxon>Actinomycetes</taxon>
        <taxon>Micrococcales</taxon>
        <taxon>Microbacteriaceae</taxon>
        <taxon>Humibacter</taxon>
    </lineage>
</organism>
<evidence type="ECO:0000256" key="1">
    <source>
        <dbReference type="SAM" id="MobiDB-lite"/>
    </source>
</evidence>
<keyword evidence="2" id="KW-0812">Transmembrane</keyword>
<dbReference type="KEGG" id="huw:FPZ11_17350"/>
<sequence>MFHLIAAVGGPTYDPSPAVIDRIESATAADPASAVAAVVLTVLALLLVGGALTTWLLLRANRKARIAALSPAERERRDAVTEYRARLSAAEKGLTAATKERAHRLKSCEKALAQAHAAAGRPIASYRGRDGGASVTPLYLEVPQGRFALTPAITATVDTAGNLATSSRSTLTRIAAGGLLFGPVGAIIGGVAKKTRVHDTRELYLLMQGDTFATLITCAPDDGQRVRHFAAVVRQAALNSDAARAYQAQAVAYAEQALALEQQNVGAVDAARHSLEAATADTARMDAAAAALAQQQPPTPPTAGRSTAG</sequence>
<feature type="transmembrane region" description="Helical" evidence="2">
    <location>
        <begin position="34"/>
        <end position="58"/>
    </location>
</feature>
<name>A0A5B8M7B6_9MICO</name>
<proteinExistence type="predicted"/>
<dbReference type="EMBL" id="CP042305">
    <property type="protein sequence ID" value="QDZ16286.1"/>
    <property type="molecule type" value="Genomic_DNA"/>
</dbReference>
<feature type="region of interest" description="Disordered" evidence="1">
    <location>
        <begin position="286"/>
        <end position="309"/>
    </location>
</feature>
<evidence type="ECO:0000313" key="3">
    <source>
        <dbReference type="EMBL" id="QDZ16286.1"/>
    </source>
</evidence>